<dbReference type="GO" id="GO:0044550">
    <property type="term" value="P:secondary metabolite biosynthetic process"/>
    <property type="evidence" value="ECO:0007669"/>
    <property type="project" value="UniProtKB-ARBA"/>
</dbReference>
<gene>
    <name evidence="7" type="ORF">ASPZODRAFT_65601</name>
</gene>
<evidence type="ECO:0000256" key="1">
    <source>
        <dbReference type="ARBA" id="ARBA00022603"/>
    </source>
</evidence>
<evidence type="ECO:0000313" key="7">
    <source>
        <dbReference type="EMBL" id="OJJ47322.1"/>
    </source>
</evidence>
<dbReference type="InterPro" id="IPR036388">
    <property type="entry name" value="WH-like_DNA-bd_sf"/>
</dbReference>
<feature type="domain" description="O-methyltransferase C-terminal" evidence="5">
    <location>
        <begin position="226"/>
        <end position="370"/>
    </location>
</feature>
<dbReference type="Proteomes" id="UP000184188">
    <property type="component" value="Unassembled WGS sequence"/>
</dbReference>
<evidence type="ECO:0000256" key="2">
    <source>
        <dbReference type="ARBA" id="ARBA00022679"/>
    </source>
</evidence>
<dbReference type="InterPro" id="IPR012967">
    <property type="entry name" value="COMT_dimerisation"/>
</dbReference>
<accession>A0A1L9SJB5</accession>
<dbReference type="PANTHER" id="PTHR43712:SF11">
    <property type="entry name" value="O-METHYLTRANSFERASE (AFU_ORTHOLOGUE AFUA_2G17820)-RELATED"/>
    <property type="match status" value="1"/>
</dbReference>
<keyword evidence="2" id="KW-0808">Transferase</keyword>
<dbReference type="InterPro" id="IPR029063">
    <property type="entry name" value="SAM-dependent_MTases_sf"/>
</dbReference>
<dbReference type="PROSITE" id="PS51683">
    <property type="entry name" value="SAM_OMT_II"/>
    <property type="match status" value="1"/>
</dbReference>
<dbReference type="OrthoDB" id="2410195at2759"/>
<dbReference type="SUPFAM" id="SSF53335">
    <property type="entry name" value="S-adenosyl-L-methionine-dependent methyltransferases"/>
    <property type="match status" value="1"/>
</dbReference>
<dbReference type="GO" id="GO:0032259">
    <property type="term" value="P:methylation"/>
    <property type="evidence" value="ECO:0007669"/>
    <property type="project" value="UniProtKB-KW"/>
</dbReference>
<dbReference type="GeneID" id="34615777"/>
<sequence>MLSLVDDIRKLAEMECSDLQSPTTHAQLLTMVNKLRLAIETPTETILRLIYQPPQNAALRTVVDLDIFKLVLEASSTKGGKGISATELAARTGAEKTLVVRLMRVMTALGLCTSLEPEVYLANDKTATMTKPIGRDGVSCIYDLTLPTLTQLPEYLREHGYADPKEYSRSPMQWVVGESQFEWLAQRKDHQTLFNSYMSSRREGKPNWFDIYPVERLTECANPHPEAVFLIDIGGNHGHDLQKLTHCRPDLPGRLILQDLPKVIALAPQLDGVEGMGYSFLDPQPVKGARAYFFRSIFHDWPDRICHKILTNTMSAMDPSYSRIIIMDHVLPDVDTPLLQAAMDIQMMSIGAGVERSELQWRSLLRSAGLKITGIWSGNPGMESVIEAVPMAESEDTF</sequence>
<evidence type="ECO:0000256" key="3">
    <source>
        <dbReference type="ARBA" id="ARBA00022691"/>
    </source>
</evidence>
<dbReference type="SUPFAM" id="SSF46785">
    <property type="entry name" value="Winged helix' DNA-binding domain"/>
    <property type="match status" value="1"/>
</dbReference>
<dbReference type="Gene3D" id="3.40.50.150">
    <property type="entry name" value="Vaccinia Virus protein VP39"/>
    <property type="match status" value="1"/>
</dbReference>
<keyword evidence="1" id="KW-0489">Methyltransferase</keyword>
<dbReference type="InterPro" id="IPR036390">
    <property type="entry name" value="WH_DNA-bd_sf"/>
</dbReference>
<evidence type="ECO:0000313" key="8">
    <source>
        <dbReference type="Proteomes" id="UP000184188"/>
    </source>
</evidence>
<evidence type="ECO:0000256" key="4">
    <source>
        <dbReference type="PIRSR" id="PIRSR005739-1"/>
    </source>
</evidence>
<name>A0A1L9SJB5_9EURO</name>
<protein>
    <submittedName>
        <fullName evidence="7">Uncharacterized protein</fullName>
    </submittedName>
</protein>
<dbReference type="Gene3D" id="1.10.10.10">
    <property type="entry name" value="Winged helix-like DNA-binding domain superfamily/Winged helix DNA-binding domain"/>
    <property type="match status" value="1"/>
</dbReference>
<proteinExistence type="predicted"/>
<feature type="active site" description="Proton acceptor" evidence="4">
    <location>
        <position position="299"/>
    </location>
</feature>
<dbReference type="PIRSF" id="PIRSF005739">
    <property type="entry name" value="O-mtase"/>
    <property type="match status" value="1"/>
</dbReference>
<dbReference type="VEuPathDB" id="FungiDB:ASPZODRAFT_65601"/>
<dbReference type="AlphaFoldDB" id="A0A1L9SJB5"/>
<dbReference type="Pfam" id="PF08100">
    <property type="entry name" value="Dimerisation"/>
    <property type="match status" value="1"/>
</dbReference>
<feature type="domain" description="O-methyltransferase dimerisation" evidence="6">
    <location>
        <begin position="57"/>
        <end position="120"/>
    </location>
</feature>
<dbReference type="RefSeq" id="XP_022581832.1">
    <property type="nucleotide sequence ID" value="XM_022729313.1"/>
</dbReference>
<dbReference type="InterPro" id="IPR001077">
    <property type="entry name" value="COMT_C"/>
</dbReference>
<dbReference type="GO" id="GO:0008171">
    <property type="term" value="F:O-methyltransferase activity"/>
    <property type="evidence" value="ECO:0007669"/>
    <property type="project" value="InterPro"/>
</dbReference>
<dbReference type="PANTHER" id="PTHR43712">
    <property type="entry name" value="PUTATIVE (AFU_ORTHOLOGUE AFUA_4G14580)-RELATED"/>
    <property type="match status" value="1"/>
</dbReference>
<reference evidence="8" key="1">
    <citation type="journal article" date="2017" name="Genome Biol.">
        <title>Comparative genomics reveals high biological diversity and specific adaptations in the industrially and medically important fungal genus Aspergillus.</title>
        <authorList>
            <person name="de Vries R.P."/>
            <person name="Riley R."/>
            <person name="Wiebenga A."/>
            <person name="Aguilar-Osorio G."/>
            <person name="Amillis S."/>
            <person name="Uchima C.A."/>
            <person name="Anderluh G."/>
            <person name="Asadollahi M."/>
            <person name="Askin M."/>
            <person name="Barry K."/>
            <person name="Battaglia E."/>
            <person name="Bayram O."/>
            <person name="Benocci T."/>
            <person name="Braus-Stromeyer S.A."/>
            <person name="Caldana C."/>
            <person name="Canovas D."/>
            <person name="Cerqueira G.C."/>
            <person name="Chen F."/>
            <person name="Chen W."/>
            <person name="Choi C."/>
            <person name="Clum A."/>
            <person name="Dos Santos R.A."/>
            <person name="Damasio A.R."/>
            <person name="Diallinas G."/>
            <person name="Emri T."/>
            <person name="Fekete E."/>
            <person name="Flipphi M."/>
            <person name="Freyberg S."/>
            <person name="Gallo A."/>
            <person name="Gournas C."/>
            <person name="Habgood R."/>
            <person name="Hainaut M."/>
            <person name="Harispe M.L."/>
            <person name="Henrissat B."/>
            <person name="Hilden K.S."/>
            <person name="Hope R."/>
            <person name="Hossain A."/>
            <person name="Karabika E."/>
            <person name="Karaffa L."/>
            <person name="Karanyi Z."/>
            <person name="Krasevec N."/>
            <person name="Kuo A."/>
            <person name="Kusch H."/>
            <person name="LaButti K."/>
            <person name="Lagendijk E.L."/>
            <person name="Lapidus A."/>
            <person name="Levasseur A."/>
            <person name="Lindquist E."/>
            <person name="Lipzen A."/>
            <person name="Logrieco A.F."/>
            <person name="MacCabe A."/>
            <person name="Maekelae M.R."/>
            <person name="Malavazi I."/>
            <person name="Melin P."/>
            <person name="Meyer V."/>
            <person name="Mielnichuk N."/>
            <person name="Miskei M."/>
            <person name="Molnar A.P."/>
            <person name="Mule G."/>
            <person name="Ngan C.Y."/>
            <person name="Orejas M."/>
            <person name="Orosz E."/>
            <person name="Ouedraogo J.P."/>
            <person name="Overkamp K.M."/>
            <person name="Park H.-S."/>
            <person name="Perrone G."/>
            <person name="Piumi F."/>
            <person name="Punt P.J."/>
            <person name="Ram A.F."/>
            <person name="Ramon A."/>
            <person name="Rauscher S."/>
            <person name="Record E."/>
            <person name="Riano-Pachon D.M."/>
            <person name="Robert V."/>
            <person name="Roehrig J."/>
            <person name="Ruller R."/>
            <person name="Salamov A."/>
            <person name="Salih N.S."/>
            <person name="Samson R.A."/>
            <person name="Sandor E."/>
            <person name="Sanguinetti M."/>
            <person name="Schuetze T."/>
            <person name="Sepcic K."/>
            <person name="Shelest E."/>
            <person name="Sherlock G."/>
            <person name="Sophianopoulou V."/>
            <person name="Squina F.M."/>
            <person name="Sun H."/>
            <person name="Susca A."/>
            <person name="Todd R.B."/>
            <person name="Tsang A."/>
            <person name="Unkles S.E."/>
            <person name="van de Wiele N."/>
            <person name="van Rossen-Uffink D."/>
            <person name="Oliveira J.V."/>
            <person name="Vesth T.C."/>
            <person name="Visser J."/>
            <person name="Yu J.-H."/>
            <person name="Zhou M."/>
            <person name="Andersen M.R."/>
            <person name="Archer D.B."/>
            <person name="Baker S.E."/>
            <person name="Benoit I."/>
            <person name="Brakhage A.A."/>
            <person name="Braus G.H."/>
            <person name="Fischer R."/>
            <person name="Frisvad J.C."/>
            <person name="Goldman G.H."/>
            <person name="Houbraken J."/>
            <person name="Oakley B."/>
            <person name="Pocsi I."/>
            <person name="Scazzocchio C."/>
            <person name="Seiboth B."/>
            <person name="vanKuyk P.A."/>
            <person name="Wortman J."/>
            <person name="Dyer P.S."/>
            <person name="Grigoriev I.V."/>
        </authorList>
    </citation>
    <scope>NUCLEOTIDE SEQUENCE [LARGE SCALE GENOMIC DNA]</scope>
    <source>
        <strain evidence="8">CBS 506.65</strain>
    </source>
</reference>
<dbReference type="EMBL" id="KV878341">
    <property type="protein sequence ID" value="OJJ47322.1"/>
    <property type="molecule type" value="Genomic_DNA"/>
</dbReference>
<organism evidence="7 8">
    <name type="scientific">Penicilliopsis zonata CBS 506.65</name>
    <dbReference type="NCBI Taxonomy" id="1073090"/>
    <lineage>
        <taxon>Eukaryota</taxon>
        <taxon>Fungi</taxon>
        <taxon>Dikarya</taxon>
        <taxon>Ascomycota</taxon>
        <taxon>Pezizomycotina</taxon>
        <taxon>Eurotiomycetes</taxon>
        <taxon>Eurotiomycetidae</taxon>
        <taxon>Eurotiales</taxon>
        <taxon>Aspergillaceae</taxon>
        <taxon>Penicilliopsis</taxon>
    </lineage>
</organism>
<dbReference type="InterPro" id="IPR016461">
    <property type="entry name" value="COMT-like"/>
</dbReference>
<dbReference type="Pfam" id="PF00891">
    <property type="entry name" value="Methyltransf_2"/>
    <property type="match status" value="1"/>
</dbReference>
<keyword evidence="3" id="KW-0949">S-adenosyl-L-methionine</keyword>
<evidence type="ECO:0000259" key="5">
    <source>
        <dbReference type="Pfam" id="PF00891"/>
    </source>
</evidence>
<keyword evidence="8" id="KW-1185">Reference proteome</keyword>
<dbReference type="GO" id="GO:0046983">
    <property type="term" value="F:protein dimerization activity"/>
    <property type="evidence" value="ECO:0007669"/>
    <property type="project" value="InterPro"/>
</dbReference>
<evidence type="ECO:0000259" key="6">
    <source>
        <dbReference type="Pfam" id="PF08100"/>
    </source>
</evidence>